<protein>
    <submittedName>
        <fullName evidence="3">Acyltransferase</fullName>
    </submittedName>
</protein>
<reference evidence="3" key="1">
    <citation type="submission" date="2020-07" db="EMBL/GenBank/DDBJ databases">
        <title>Huge and variable diversity of episymbiotic CPR bacteria and DPANN archaea in groundwater ecosystems.</title>
        <authorList>
            <person name="He C.Y."/>
            <person name="Keren R."/>
            <person name="Whittaker M."/>
            <person name="Farag I.F."/>
            <person name="Doudna J."/>
            <person name="Cate J.H.D."/>
            <person name="Banfield J.F."/>
        </authorList>
    </citation>
    <scope>NUCLEOTIDE SEQUENCE</scope>
    <source>
        <strain evidence="3">NC_groundwater_1586_Pr3_B-0.1um_66_15</strain>
    </source>
</reference>
<dbReference type="Proteomes" id="UP000782610">
    <property type="component" value="Unassembled WGS sequence"/>
</dbReference>
<name>A0A933P0T1_9HYPH</name>
<evidence type="ECO:0000313" key="4">
    <source>
        <dbReference type="Proteomes" id="UP000782610"/>
    </source>
</evidence>
<dbReference type="GO" id="GO:0016746">
    <property type="term" value="F:acyltransferase activity"/>
    <property type="evidence" value="ECO:0007669"/>
    <property type="project" value="UniProtKB-KW"/>
</dbReference>
<keyword evidence="3" id="KW-0012">Acyltransferase</keyword>
<accession>A0A933P0T1</accession>
<dbReference type="Pfam" id="PF00795">
    <property type="entry name" value="CN_hydrolase"/>
    <property type="match status" value="1"/>
</dbReference>
<sequence length="327" mass="35724">MASVRVASVQFWHRANDKAYNLGVVESFARKAARQGAAFVAFPEMCITGYWHVPQLSRTELAALAEDVATGPSIAQVKSMAAKWNIGIGVGLVERAPDGKLYNSYVAVIPDGTLHIHRKLHAFEHADISSGDSFTVFETPWGVRMGILICYDNNHIENGRATALLGADVLIAPHQTGGCNSASPHAMRPIDVELWRNRAADPAALKREFRGPRGRGWLMRWLPSRAHDNGMFLIFSNGVGEDNGEVRTGNAMILDCYGRIVTETSAVGDAMVVADLDLDLQPLCSGRRWLRGRRPELYGELTAPRSYTLSPLEVRSSSAPVKLDASS</sequence>
<dbReference type="PANTHER" id="PTHR43674">
    <property type="entry name" value="NITRILASE C965.09-RELATED"/>
    <property type="match status" value="1"/>
</dbReference>
<gene>
    <name evidence="3" type="ORF">HY834_19610</name>
</gene>
<keyword evidence="3" id="KW-0808">Transferase</keyword>
<dbReference type="Gene3D" id="3.60.110.10">
    <property type="entry name" value="Carbon-nitrogen hydrolase"/>
    <property type="match status" value="1"/>
</dbReference>
<keyword evidence="1" id="KW-0378">Hydrolase</keyword>
<dbReference type="CDD" id="cd07585">
    <property type="entry name" value="nitrilase_7"/>
    <property type="match status" value="1"/>
</dbReference>
<proteinExistence type="predicted"/>
<evidence type="ECO:0000313" key="3">
    <source>
        <dbReference type="EMBL" id="MBI4923947.1"/>
    </source>
</evidence>
<dbReference type="GO" id="GO:0016811">
    <property type="term" value="F:hydrolase activity, acting on carbon-nitrogen (but not peptide) bonds, in linear amides"/>
    <property type="evidence" value="ECO:0007669"/>
    <property type="project" value="TreeGrafter"/>
</dbReference>
<dbReference type="SUPFAM" id="SSF56317">
    <property type="entry name" value="Carbon-nitrogen hydrolase"/>
    <property type="match status" value="1"/>
</dbReference>
<dbReference type="EMBL" id="JACRAF010000065">
    <property type="protein sequence ID" value="MBI4923947.1"/>
    <property type="molecule type" value="Genomic_DNA"/>
</dbReference>
<dbReference type="AlphaFoldDB" id="A0A933P0T1"/>
<comment type="caution">
    <text evidence="3">The sequence shown here is derived from an EMBL/GenBank/DDBJ whole genome shotgun (WGS) entry which is preliminary data.</text>
</comment>
<dbReference type="InterPro" id="IPR050345">
    <property type="entry name" value="Aliph_Amidase/BUP"/>
</dbReference>
<evidence type="ECO:0000259" key="2">
    <source>
        <dbReference type="PROSITE" id="PS50263"/>
    </source>
</evidence>
<dbReference type="InterPro" id="IPR036526">
    <property type="entry name" value="C-N_Hydrolase_sf"/>
</dbReference>
<dbReference type="PANTHER" id="PTHR43674:SF16">
    <property type="entry name" value="CARBON-NITROGEN FAMILY, PUTATIVE (AFU_ORTHOLOGUE AFUA_5G02350)-RELATED"/>
    <property type="match status" value="1"/>
</dbReference>
<dbReference type="PROSITE" id="PS50263">
    <property type="entry name" value="CN_HYDROLASE"/>
    <property type="match status" value="1"/>
</dbReference>
<evidence type="ECO:0000256" key="1">
    <source>
        <dbReference type="ARBA" id="ARBA00022801"/>
    </source>
</evidence>
<organism evidence="3 4">
    <name type="scientific">Devosia nanyangense</name>
    <dbReference type="NCBI Taxonomy" id="1228055"/>
    <lineage>
        <taxon>Bacteria</taxon>
        <taxon>Pseudomonadati</taxon>
        <taxon>Pseudomonadota</taxon>
        <taxon>Alphaproteobacteria</taxon>
        <taxon>Hyphomicrobiales</taxon>
        <taxon>Devosiaceae</taxon>
        <taxon>Devosia</taxon>
    </lineage>
</organism>
<dbReference type="InterPro" id="IPR003010">
    <property type="entry name" value="C-N_Hydrolase"/>
</dbReference>
<feature type="domain" description="CN hydrolase" evidence="2">
    <location>
        <begin position="4"/>
        <end position="278"/>
    </location>
</feature>